<dbReference type="InterPro" id="IPR000620">
    <property type="entry name" value="EamA_dom"/>
</dbReference>
<dbReference type="InterPro" id="IPR051258">
    <property type="entry name" value="Diverse_Substrate_Transporter"/>
</dbReference>
<feature type="domain" description="EamA" evidence="9">
    <location>
        <begin position="145"/>
        <end position="280"/>
    </location>
</feature>
<organism evidence="10 11">
    <name type="scientific">Thermosporothrix hazakensis</name>
    <dbReference type="NCBI Taxonomy" id="644383"/>
    <lineage>
        <taxon>Bacteria</taxon>
        <taxon>Bacillati</taxon>
        <taxon>Chloroflexota</taxon>
        <taxon>Ktedonobacteria</taxon>
        <taxon>Ktedonobacterales</taxon>
        <taxon>Thermosporotrichaceae</taxon>
        <taxon>Thermosporothrix</taxon>
    </lineage>
</organism>
<feature type="transmembrane region" description="Helical" evidence="8">
    <location>
        <begin position="211"/>
        <end position="231"/>
    </location>
</feature>
<feature type="domain" description="EamA" evidence="9">
    <location>
        <begin position="6"/>
        <end position="134"/>
    </location>
</feature>
<dbReference type="InterPro" id="IPR037185">
    <property type="entry name" value="EmrE-like"/>
</dbReference>
<feature type="compositionally biased region" description="Low complexity" evidence="7">
    <location>
        <begin position="417"/>
        <end position="429"/>
    </location>
</feature>
<evidence type="ECO:0000313" key="11">
    <source>
        <dbReference type="Proteomes" id="UP000248806"/>
    </source>
</evidence>
<evidence type="ECO:0000256" key="8">
    <source>
        <dbReference type="SAM" id="Phobius"/>
    </source>
</evidence>
<evidence type="ECO:0000256" key="2">
    <source>
        <dbReference type="ARBA" id="ARBA00007362"/>
    </source>
</evidence>
<feature type="compositionally biased region" description="Basic and acidic residues" evidence="7">
    <location>
        <begin position="451"/>
        <end position="467"/>
    </location>
</feature>
<keyword evidence="3" id="KW-1003">Cell membrane</keyword>
<accession>A0A326U4A1</accession>
<feature type="transmembrane region" description="Helical" evidence="8">
    <location>
        <begin position="318"/>
        <end position="342"/>
    </location>
</feature>
<dbReference type="SUPFAM" id="SSF103481">
    <property type="entry name" value="Multidrug resistance efflux transporter EmrE"/>
    <property type="match status" value="2"/>
</dbReference>
<keyword evidence="6 8" id="KW-0472">Membrane</keyword>
<evidence type="ECO:0000256" key="3">
    <source>
        <dbReference type="ARBA" id="ARBA00022475"/>
    </source>
</evidence>
<feature type="transmembrane region" description="Helical" evidence="8">
    <location>
        <begin position="238"/>
        <end position="259"/>
    </location>
</feature>
<sequence>MKALAFVAFLLNTFLYGSYYAVSKGALEHIDPIIFTFFAFVSLLPLSICVLFYYRKQLNRSVIKSGVLMGSCLGLGLFMLSISLKHNSATSTAFFPSLNGFLAAVGTWLFLRQPISKATWFAGLVSFVGACLLIFNSPMGPENLRGSLIAFIGGLFCTLYVFVADYEQRDKEAPWALFGVQLLTMALLANMMALLFGDWQSVHPSLPGDLWSILYVAFGTTCVPTLVTVTLQRYISPLTVAFICVLEPVLGAIFSHFYLGEMLPLDGYLGGALIVAGAIIHTWGTAERPQTRRGLLYLRFSHLAQRLSRVSDSSKSGLLLPLLACGIGLVVLVRLGGFPPPAWLLLVKIWPTLPQYAREHGLALTLLLIQSICWLCAWLSLPGMVWLLIQRVRRLSEPPEPPRRAWDTRTLRQLGVAPRTGTARTRTTPLYGRSPRPVQKGQTPVNLKSHKQAEHHRVLENPAYHET</sequence>
<dbReference type="RefSeq" id="WP_111323942.1">
    <property type="nucleotide sequence ID" value="NZ_BIFX01000001.1"/>
</dbReference>
<evidence type="ECO:0000259" key="9">
    <source>
        <dbReference type="Pfam" id="PF00892"/>
    </source>
</evidence>
<feature type="transmembrane region" description="Helical" evidence="8">
    <location>
        <begin position="90"/>
        <end position="111"/>
    </location>
</feature>
<dbReference type="PANTHER" id="PTHR42920">
    <property type="entry name" value="OS03G0707200 PROTEIN-RELATED"/>
    <property type="match status" value="1"/>
</dbReference>
<evidence type="ECO:0000256" key="5">
    <source>
        <dbReference type="ARBA" id="ARBA00022989"/>
    </source>
</evidence>
<dbReference type="EMBL" id="QKUF01000012">
    <property type="protein sequence ID" value="PZW27499.1"/>
    <property type="molecule type" value="Genomic_DNA"/>
</dbReference>
<feature type="transmembrane region" description="Helical" evidence="8">
    <location>
        <begin position="175"/>
        <end position="196"/>
    </location>
</feature>
<evidence type="ECO:0000256" key="7">
    <source>
        <dbReference type="SAM" id="MobiDB-lite"/>
    </source>
</evidence>
<keyword evidence="5 8" id="KW-1133">Transmembrane helix</keyword>
<feature type="transmembrane region" description="Helical" evidence="8">
    <location>
        <begin position="362"/>
        <end position="389"/>
    </location>
</feature>
<feature type="region of interest" description="Disordered" evidence="7">
    <location>
        <begin position="417"/>
        <end position="467"/>
    </location>
</feature>
<evidence type="ECO:0000256" key="1">
    <source>
        <dbReference type="ARBA" id="ARBA00004651"/>
    </source>
</evidence>
<evidence type="ECO:0000256" key="6">
    <source>
        <dbReference type="ARBA" id="ARBA00023136"/>
    </source>
</evidence>
<dbReference type="AlphaFoldDB" id="A0A326U4A1"/>
<reference evidence="10 11" key="1">
    <citation type="submission" date="2018-06" db="EMBL/GenBank/DDBJ databases">
        <title>Genomic Encyclopedia of Archaeal and Bacterial Type Strains, Phase II (KMG-II): from individual species to whole genera.</title>
        <authorList>
            <person name="Goeker M."/>
        </authorList>
    </citation>
    <scope>NUCLEOTIDE SEQUENCE [LARGE SCALE GENOMIC DNA]</scope>
    <source>
        <strain evidence="10 11">ATCC BAA-1881</strain>
    </source>
</reference>
<dbReference type="OrthoDB" id="141927at2"/>
<comment type="similarity">
    <text evidence="2">Belongs to the EamA transporter family.</text>
</comment>
<feature type="transmembrane region" description="Helical" evidence="8">
    <location>
        <begin position="33"/>
        <end position="54"/>
    </location>
</feature>
<dbReference type="PANTHER" id="PTHR42920:SF5">
    <property type="entry name" value="EAMA DOMAIN-CONTAINING PROTEIN"/>
    <property type="match status" value="1"/>
</dbReference>
<feature type="transmembrane region" description="Helical" evidence="8">
    <location>
        <begin position="66"/>
        <end position="84"/>
    </location>
</feature>
<feature type="transmembrane region" description="Helical" evidence="8">
    <location>
        <begin position="265"/>
        <end position="283"/>
    </location>
</feature>
<feature type="transmembrane region" description="Helical" evidence="8">
    <location>
        <begin position="144"/>
        <end position="163"/>
    </location>
</feature>
<keyword evidence="4 8" id="KW-0812">Transmembrane</keyword>
<dbReference type="Pfam" id="PF00892">
    <property type="entry name" value="EamA"/>
    <property type="match status" value="2"/>
</dbReference>
<gene>
    <name evidence="10" type="ORF">EI42_03586</name>
</gene>
<evidence type="ECO:0000313" key="10">
    <source>
        <dbReference type="EMBL" id="PZW27499.1"/>
    </source>
</evidence>
<dbReference type="GO" id="GO:0005886">
    <property type="term" value="C:plasma membrane"/>
    <property type="evidence" value="ECO:0007669"/>
    <property type="project" value="UniProtKB-SubCell"/>
</dbReference>
<dbReference type="Proteomes" id="UP000248806">
    <property type="component" value="Unassembled WGS sequence"/>
</dbReference>
<name>A0A326U4A1_THEHA</name>
<evidence type="ECO:0000256" key="4">
    <source>
        <dbReference type="ARBA" id="ARBA00022692"/>
    </source>
</evidence>
<comment type="subcellular location">
    <subcellularLocation>
        <location evidence="1">Cell membrane</location>
        <topology evidence="1">Multi-pass membrane protein</topology>
    </subcellularLocation>
</comment>
<protein>
    <submittedName>
        <fullName evidence="10">Drug/metabolite transporter (DMT)-like permease</fullName>
    </submittedName>
</protein>
<keyword evidence="11" id="KW-1185">Reference proteome</keyword>
<feature type="transmembrane region" description="Helical" evidence="8">
    <location>
        <begin position="118"/>
        <end position="138"/>
    </location>
</feature>
<comment type="caution">
    <text evidence="10">The sequence shown here is derived from an EMBL/GenBank/DDBJ whole genome shotgun (WGS) entry which is preliminary data.</text>
</comment>
<proteinExistence type="inferred from homology"/>